<evidence type="ECO:0000313" key="1">
    <source>
        <dbReference type="EMBL" id="MCG2614748.1"/>
    </source>
</evidence>
<accession>A0ABS9KQZ7</accession>
<evidence type="ECO:0000313" key="2">
    <source>
        <dbReference type="Proteomes" id="UP001165367"/>
    </source>
</evidence>
<sequence>MKYSKHRPEETITENNRVQGNCSPQVKLWRIKRLILYKVNGLRPERR</sequence>
<dbReference type="Proteomes" id="UP001165367">
    <property type="component" value="Unassembled WGS sequence"/>
</dbReference>
<reference evidence="1" key="1">
    <citation type="submission" date="2022-01" db="EMBL/GenBank/DDBJ databases">
        <authorList>
            <person name="Jo J.-H."/>
            <person name="Im W.-T."/>
        </authorList>
    </citation>
    <scope>NUCLEOTIDE SEQUENCE</scope>
    <source>
        <strain evidence="1">NA20</strain>
    </source>
</reference>
<protein>
    <submittedName>
        <fullName evidence="1">Uncharacterized protein</fullName>
    </submittedName>
</protein>
<name>A0ABS9KQZ7_9BACT</name>
<keyword evidence="2" id="KW-1185">Reference proteome</keyword>
<comment type="caution">
    <text evidence="1">The sequence shown here is derived from an EMBL/GenBank/DDBJ whole genome shotgun (WGS) entry which is preliminary data.</text>
</comment>
<gene>
    <name evidence="1" type="ORF">LZZ85_10670</name>
</gene>
<organism evidence="1 2">
    <name type="scientific">Terrimonas ginsenosidimutans</name>
    <dbReference type="NCBI Taxonomy" id="2908004"/>
    <lineage>
        <taxon>Bacteria</taxon>
        <taxon>Pseudomonadati</taxon>
        <taxon>Bacteroidota</taxon>
        <taxon>Chitinophagia</taxon>
        <taxon>Chitinophagales</taxon>
        <taxon>Chitinophagaceae</taxon>
        <taxon>Terrimonas</taxon>
    </lineage>
</organism>
<dbReference type="RefSeq" id="WP_237871467.1">
    <property type="nucleotide sequence ID" value="NZ_JAKLTR010000006.1"/>
</dbReference>
<dbReference type="EMBL" id="JAKLTR010000006">
    <property type="protein sequence ID" value="MCG2614748.1"/>
    <property type="molecule type" value="Genomic_DNA"/>
</dbReference>
<proteinExistence type="predicted"/>